<organism evidence="7 8">
    <name type="scientific">Rhodanobacter glycinis</name>
    <dbReference type="NCBI Taxonomy" id="582702"/>
    <lineage>
        <taxon>Bacteria</taxon>
        <taxon>Pseudomonadati</taxon>
        <taxon>Pseudomonadota</taxon>
        <taxon>Gammaproteobacteria</taxon>
        <taxon>Lysobacterales</taxon>
        <taxon>Rhodanobacteraceae</taxon>
        <taxon>Rhodanobacter</taxon>
    </lineage>
</organism>
<dbReference type="GO" id="GO:0005886">
    <property type="term" value="C:plasma membrane"/>
    <property type="evidence" value="ECO:0007669"/>
    <property type="project" value="InterPro"/>
</dbReference>
<keyword evidence="2" id="KW-0997">Cell inner membrane</keyword>
<dbReference type="GO" id="GO:0017089">
    <property type="term" value="F:glycolipid transfer activity"/>
    <property type="evidence" value="ECO:0007669"/>
    <property type="project" value="TreeGrafter"/>
</dbReference>
<dbReference type="InterPro" id="IPR052363">
    <property type="entry name" value="LPS_export_LptC"/>
</dbReference>
<dbReference type="Pfam" id="PF06835">
    <property type="entry name" value="LptC"/>
    <property type="match status" value="1"/>
</dbReference>
<proteinExistence type="predicted"/>
<sequence>MNVRTYLRDRRLPAATLAIALAAGMAQLLLWWFGPAPRTHDFVGPPRSGYTLTNARVTEYNAEGLPSFHLQTPHLERREGDDSLYLNSPTFQLPAKQAGVPDWQGESLYGWVNKGGTQLKLQGPVNMHRPAFGETPDAQIHTADVSAWPKENRLETAAPAQMVQGGTRISGVGMRANLNDKHLELLDDVHATFPPHQRKR</sequence>
<dbReference type="EMBL" id="RCZO01000007">
    <property type="protein sequence ID" value="TPG07297.1"/>
    <property type="molecule type" value="Genomic_DNA"/>
</dbReference>
<evidence type="ECO:0000256" key="4">
    <source>
        <dbReference type="ARBA" id="ARBA00022989"/>
    </source>
</evidence>
<dbReference type="PANTHER" id="PTHR37481">
    <property type="entry name" value="LIPOPOLYSACCHARIDE EXPORT SYSTEM PROTEIN LPTC"/>
    <property type="match status" value="1"/>
</dbReference>
<feature type="transmembrane region" description="Helical" evidence="6">
    <location>
        <begin position="12"/>
        <end position="33"/>
    </location>
</feature>
<dbReference type="GO" id="GO:0030288">
    <property type="term" value="C:outer membrane-bounded periplasmic space"/>
    <property type="evidence" value="ECO:0007669"/>
    <property type="project" value="TreeGrafter"/>
</dbReference>
<dbReference type="Proteomes" id="UP000319486">
    <property type="component" value="Unassembled WGS sequence"/>
</dbReference>
<evidence type="ECO:0000256" key="3">
    <source>
        <dbReference type="ARBA" id="ARBA00022692"/>
    </source>
</evidence>
<dbReference type="RefSeq" id="WP_140653248.1">
    <property type="nucleotide sequence ID" value="NZ_RCZO01000007.1"/>
</dbReference>
<evidence type="ECO:0000256" key="6">
    <source>
        <dbReference type="SAM" id="Phobius"/>
    </source>
</evidence>
<name>A0A502C293_9GAMM</name>
<dbReference type="NCBIfam" id="TIGR04409">
    <property type="entry name" value="LptC_YrbK"/>
    <property type="match status" value="1"/>
</dbReference>
<reference evidence="7 8" key="1">
    <citation type="journal article" date="2019" name="Environ. Microbiol.">
        <title>Species interactions and distinct microbial communities in high Arctic permafrost affected cryosols are associated with the CH4 and CO2 gas fluxes.</title>
        <authorList>
            <person name="Altshuler I."/>
            <person name="Hamel J."/>
            <person name="Turney S."/>
            <person name="Magnuson E."/>
            <person name="Levesque R."/>
            <person name="Greer C."/>
            <person name="Whyte L.G."/>
        </authorList>
    </citation>
    <scope>NUCLEOTIDE SEQUENCE [LARGE SCALE GENOMIC DNA]</scope>
    <source>
        <strain evidence="7 8">S13Y</strain>
    </source>
</reference>
<keyword evidence="8" id="KW-1185">Reference proteome</keyword>
<keyword evidence="4 6" id="KW-1133">Transmembrane helix</keyword>
<dbReference type="InterPro" id="IPR010664">
    <property type="entry name" value="LipoPS_assembly_LptC-rel"/>
</dbReference>
<protein>
    <submittedName>
        <fullName evidence="7">LPS export ABC transporter periplasmic protein LptC</fullName>
    </submittedName>
</protein>
<dbReference type="InterPro" id="IPR026265">
    <property type="entry name" value="LptC"/>
</dbReference>
<dbReference type="AlphaFoldDB" id="A0A502C293"/>
<dbReference type="Gene3D" id="2.60.450.10">
    <property type="entry name" value="Lipopolysaccharide (LPS) transport protein A like domain"/>
    <property type="match status" value="1"/>
</dbReference>
<dbReference type="GO" id="GO:0015221">
    <property type="term" value="F:lipopolysaccharide transmembrane transporter activity"/>
    <property type="evidence" value="ECO:0007669"/>
    <property type="project" value="InterPro"/>
</dbReference>
<gene>
    <name evidence="7" type="primary">lptC</name>
    <name evidence="7" type="ORF">EAH88_12665</name>
</gene>
<evidence type="ECO:0000313" key="8">
    <source>
        <dbReference type="Proteomes" id="UP000319486"/>
    </source>
</evidence>
<keyword evidence="5 6" id="KW-0472">Membrane</keyword>
<keyword evidence="1" id="KW-1003">Cell membrane</keyword>
<comment type="caution">
    <text evidence="7">The sequence shown here is derived from an EMBL/GenBank/DDBJ whole genome shotgun (WGS) entry which is preliminary data.</text>
</comment>
<evidence type="ECO:0000256" key="1">
    <source>
        <dbReference type="ARBA" id="ARBA00022475"/>
    </source>
</evidence>
<accession>A0A502C293</accession>
<dbReference type="PANTHER" id="PTHR37481:SF1">
    <property type="entry name" value="LIPOPOLYSACCHARIDE EXPORT SYSTEM PROTEIN LPTC"/>
    <property type="match status" value="1"/>
</dbReference>
<evidence type="ECO:0000313" key="7">
    <source>
        <dbReference type="EMBL" id="TPG07297.1"/>
    </source>
</evidence>
<evidence type="ECO:0000256" key="5">
    <source>
        <dbReference type="ARBA" id="ARBA00023136"/>
    </source>
</evidence>
<keyword evidence="3 6" id="KW-0812">Transmembrane</keyword>
<evidence type="ECO:0000256" key="2">
    <source>
        <dbReference type="ARBA" id="ARBA00022519"/>
    </source>
</evidence>